<evidence type="ECO:0008006" key="4">
    <source>
        <dbReference type="Google" id="ProtNLM"/>
    </source>
</evidence>
<organism evidence="2 3">
    <name type="scientific">Micromonospora qiuiae</name>
    <dbReference type="NCBI Taxonomy" id="502268"/>
    <lineage>
        <taxon>Bacteria</taxon>
        <taxon>Bacillati</taxon>
        <taxon>Actinomycetota</taxon>
        <taxon>Actinomycetes</taxon>
        <taxon>Micromonosporales</taxon>
        <taxon>Micromonosporaceae</taxon>
        <taxon>Micromonospora</taxon>
    </lineage>
</organism>
<protein>
    <recommendedName>
        <fullName evidence="4">Carboxymuconolactone decarboxylase-like domain-containing protein</fullName>
    </recommendedName>
</protein>
<feature type="region of interest" description="Disordered" evidence="1">
    <location>
        <begin position="1"/>
        <end position="37"/>
    </location>
</feature>
<reference evidence="2 3" key="1">
    <citation type="submission" date="2021-01" db="EMBL/GenBank/DDBJ databases">
        <title>Whole genome shotgun sequence of Verrucosispora qiuiae NBRC 106684.</title>
        <authorList>
            <person name="Komaki H."/>
            <person name="Tamura T."/>
        </authorList>
    </citation>
    <scope>NUCLEOTIDE SEQUENCE [LARGE SCALE GENOMIC DNA]</scope>
    <source>
        <strain evidence="2 3">NBRC 106684</strain>
    </source>
</reference>
<dbReference type="EMBL" id="BOPC01000138">
    <property type="protein sequence ID" value="GIJ30738.1"/>
    <property type="molecule type" value="Genomic_DNA"/>
</dbReference>
<evidence type="ECO:0000313" key="2">
    <source>
        <dbReference type="EMBL" id="GIJ30738.1"/>
    </source>
</evidence>
<feature type="region of interest" description="Disordered" evidence="1">
    <location>
        <begin position="183"/>
        <end position="207"/>
    </location>
</feature>
<name>A0ABQ4JJF3_9ACTN</name>
<keyword evidence="3" id="KW-1185">Reference proteome</keyword>
<evidence type="ECO:0000256" key="1">
    <source>
        <dbReference type="SAM" id="MobiDB-lite"/>
    </source>
</evidence>
<sequence length="207" mass="21940">MAESRIPADFYDDKVQPRRCDKPPAAGLNESPRHPRPAGVTLEMTAIYAVDYGVKRSEGGRLQPMDLRPILDALAAHWDQCSTCLAHHTAAIAASPPLTTHLVGTALFALNIQEASARLVIQKLDPDGCALALTIRNSGLDAAVALADFMGPERRQSAVGIALNVLAPTGWLDTPVSNLCPPVARPARPSSGDAEMLSDLRSGGHLP</sequence>
<evidence type="ECO:0000313" key="3">
    <source>
        <dbReference type="Proteomes" id="UP000653076"/>
    </source>
</evidence>
<gene>
    <name evidence="2" type="ORF">Vqi01_59000</name>
</gene>
<accession>A0ABQ4JJF3</accession>
<dbReference type="Proteomes" id="UP000653076">
    <property type="component" value="Unassembled WGS sequence"/>
</dbReference>
<proteinExistence type="predicted"/>
<dbReference type="RefSeq" id="WP_204038426.1">
    <property type="nucleotide sequence ID" value="NZ_BOPC01000138.1"/>
</dbReference>
<comment type="caution">
    <text evidence="2">The sequence shown here is derived from an EMBL/GenBank/DDBJ whole genome shotgun (WGS) entry which is preliminary data.</text>
</comment>
<feature type="compositionally biased region" description="Basic and acidic residues" evidence="1">
    <location>
        <begin position="11"/>
        <end position="22"/>
    </location>
</feature>